<evidence type="ECO:0000313" key="1">
    <source>
        <dbReference type="EMBL" id="GEL98152.1"/>
    </source>
</evidence>
<organism evidence="1 2">
    <name type="scientific">Cellulomonas terrae</name>
    <dbReference type="NCBI Taxonomy" id="311234"/>
    <lineage>
        <taxon>Bacteria</taxon>
        <taxon>Bacillati</taxon>
        <taxon>Actinomycetota</taxon>
        <taxon>Actinomycetes</taxon>
        <taxon>Micrococcales</taxon>
        <taxon>Cellulomonadaceae</taxon>
        <taxon>Cellulomonas</taxon>
    </lineage>
</organism>
<dbReference type="AlphaFoldDB" id="A0A511JJF6"/>
<evidence type="ECO:0000313" key="2">
    <source>
        <dbReference type="Proteomes" id="UP000321049"/>
    </source>
</evidence>
<dbReference type="OrthoDB" id="7820707at2"/>
<sequence>MTDSTGGEQFYSALQSKAMAAVQNTFKSTLYPVQYPAQGDFAWNWQNANQVFNDRTYGYANVLVQPGDIDGTVQLSPAGGFANAYVGLLNDLVFQLSSTDQAKLTAAQSNATVQAGTIVSDYQTIYGPITDAQRAAVGAPTKQDYVIGYVLGSQWSGSAKPLTYTQMASARNLKVLLPLAPASADQIITDVAVYLNLMQPVNGLQDQLLNGAWTLAQLKANTTGPTATNGGMQTFDPNSGATLGWNVGWSVGSSVASINNDLANTGRTIEIDLTTTSSSDNTLGVNVDGQVGFSVGSWLEFSTEASASYDMSRTSGTSTECSVSIVYAGYSMVPLAPTPWQQATNVGFYATDPVAQAVANSGQDVTGFQFLSDPPYRLGSVADGGNFGVLTNLLIANFPTITITYEHADYATFAQSWDEKVSGNLTLFGFIKLGSFSQGAYGSTVTSSTDNSSFTITFSASPEVTSVPQNLKTAYVVGAAVANPGVTH</sequence>
<keyword evidence="2" id="KW-1185">Reference proteome</keyword>
<dbReference type="RefSeq" id="WP_146845691.1">
    <property type="nucleotide sequence ID" value="NZ_BJWH01000007.1"/>
</dbReference>
<comment type="caution">
    <text evidence="1">The sequence shown here is derived from an EMBL/GenBank/DDBJ whole genome shotgun (WGS) entry which is preliminary data.</text>
</comment>
<reference evidence="1 2" key="1">
    <citation type="submission" date="2019-07" db="EMBL/GenBank/DDBJ databases">
        <title>Whole genome shotgun sequence of Cellulomonas terrae NBRC 100819.</title>
        <authorList>
            <person name="Hosoyama A."/>
            <person name="Uohara A."/>
            <person name="Ohji S."/>
            <person name="Ichikawa N."/>
        </authorList>
    </citation>
    <scope>NUCLEOTIDE SEQUENCE [LARGE SCALE GENOMIC DNA]</scope>
    <source>
        <strain evidence="1 2">NBRC 100819</strain>
    </source>
</reference>
<protein>
    <submittedName>
        <fullName evidence="1">Uncharacterized protein</fullName>
    </submittedName>
</protein>
<gene>
    <name evidence="1" type="ORF">CTE05_16990</name>
</gene>
<name>A0A511JJF6_9CELL</name>
<dbReference type="Proteomes" id="UP000321049">
    <property type="component" value="Unassembled WGS sequence"/>
</dbReference>
<dbReference type="EMBL" id="BJWH01000007">
    <property type="protein sequence ID" value="GEL98152.1"/>
    <property type="molecule type" value="Genomic_DNA"/>
</dbReference>
<proteinExistence type="predicted"/>
<accession>A0A511JJF6</accession>